<feature type="signal peptide" evidence="1">
    <location>
        <begin position="1"/>
        <end position="27"/>
    </location>
</feature>
<organism evidence="2 3">
    <name type="scientific">Desulfosporosinus acididurans</name>
    <dbReference type="NCBI Taxonomy" id="476652"/>
    <lineage>
        <taxon>Bacteria</taxon>
        <taxon>Bacillati</taxon>
        <taxon>Bacillota</taxon>
        <taxon>Clostridia</taxon>
        <taxon>Eubacteriales</taxon>
        <taxon>Desulfitobacteriaceae</taxon>
        <taxon>Desulfosporosinus</taxon>
    </lineage>
</organism>
<evidence type="ECO:0000313" key="3">
    <source>
        <dbReference type="Proteomes" id="UP000036356"/>
    </source>
</evidence>
<comment type="caution">
    <text evidence="2">The sequence shown here is derived from an EMBL/GenBank/DDBJ whole genome shotgun (WGS) entry which is preliminary data.</text>
</comment>
<dbReference type="RefSeq" id="WP_047812131.1">
    <property type="nucleotide sequence ID" value="NZ_LDZY01000031.1"/>
</dbReference>
<dbReference type="STRING" id="476652.DEAC_c43800"/>
<dbReference type="Proteomes" id="UP000036356">
    <property type="component" value="Unassembled WGS sequence"/>
</dbReference>
<feature type="chain" id="PRO_5005250873" evidence="1">
    <location>
        <begin position="28"/>
        <end position="95"/>
    </location>
</feature>
<name>A0A0J1FJQ1_9FIRM</name>
<keyword evidence="1" id="KW-0732">Signal</keyword>
<accession>A0A0J1FJQ1</accession>
<protein>
    <submittedName>
        <fullName evidence="2">Uncharacterized protein</fullName>
    </submittedName>
</protein>
<sequence>MFTKKWFRLISCLTMLFFFLASSNARAADNYTHDADIYRDNTVNDSSFNGLIWGSTSEAVTARKRMDNIGLIAKGLWLAGMIHIEKKMFLFREGI</sequence>
<gene>
    <name evidence="2" type="ORF">DEAC_c43800</name>
</gene>
<reference evidence="2 3" key="1">
    <citation type="submission" date="2015-06" db="EMBL/GenBank/DDBJ databases">
        <title>Draft genome of the moderately acidophilic sulfate reducer Candidatus Desulfosporosinus acididurans strain M1.</title>
        <authorList>
            <person name="Poehlein A."/>
            <person name="Petzsch P."/>
            <person name="Johnson B.D."/>
            <person name="Schloemann M."/>
            <person name="Daniel R."/>
            <person name="Muehling M."/>
        </authorList>
    </citation>
    <scope>NUCLEOTIDE SEQUENCE [LARGE SCALE GENOMIC DNA]</scope>
    <source>
        <strain evidence="2 3">M1</strain>
    </source>
</reference>
<dbReference type="PATRIC" id="fig|476652.3.peg.4656"/>
<evidence type="ECO:0000256" key="1">
    <source>
        <dbReference type="SAM" id="SignalP"/>
    </source>
</evidence>
<proteinExistence type="predicted"/>
<dbReference type="EMBL" id="LDZY01000031">
    <property type="protein sequence ID" value="KLU63694.1"/>
    <property type="molecule type" value="Genomic_DNA"/>
</dbReference>
<keyword evidence="3" id="KW-1185">Reference proteome</keyword>
<dbReference type="AlphaFoldDB" id="A0A0J1FJQ1"/>
<evidence type="ECO:0000313" key="2">
    <source>
        <dbReference type="EMBL" id="KLU63694.1"/>
    </source>
</evidence>